<sequence length="257" mass="29083">MGKNTPKRTILDRIEKIMNKRQKIDFNAIATLHGLDWTEAEDMAKNIFLKPGWAVFYVRDEGFIDHISIVPAYESEFPLNLLNTPLLHVTPPPIGLGVGPLTNDVFDQSGTRVCTAFEFIESYKNRHSYKKIFFGPPPTFSELLLEEAGKIANAIAKTGLLDGKPIVFSYGMLPIIKKFFISFFDSNKQKAKFIPIKKLHQSVIPLYCGGLVGEIWKRAGIKNIPEIKFLKMRGPSSFSIFKWCYDYGTIKTGLSWG</sequence>
<gene>
    <name evidence="1" type="ORF">UR68_C0028G0035</name>
</gene>
<dbReference type="STRING" id="1618478.UR68_C0028G0035"/>
<proteinExistence type="predicted"/>
<accession>A0A0G0BQQ0</accession>
<organism evidence="1 2">
    <name type="scientific">Candidatus Roizmanbacteria bacterium GW2011_GWA2_35_19</name>
    <dbReference type="NCBI Taxonomy" id="1618478"/>
    <lineage>
        <taxon>Bacteria</taxon>
        <taxon>Candidatus Roizmaniibacteriota</taxon>
    </lineage>
</organism>
<evidence type="ECO:0000313" key="2">
    <source>
        <dbReference type="Proteomes" id="UP000034457"/>
    </source>
</evidence>
<dbReference type="AlphaFoldDB" id="A0A0G0BQQ0"/>
<dbReference type="EMBL" id="LBQC01000028">
    <property type="protein sequence ID" value="KKP71718.1"/>
    <property type="molecule type" value="Genomic_DNA"/>
</dbReference>
<protein>
    <submittedName>
        <fullName evidence="1">Uncharacterized protein</fullName>
    </submittedName>
</protein>
<evidence type="ECO:0000313" key="1">
    <source>
        <dbReference type="EMBL" id="KKP71718.1"/>
    </source>
</evidence>
<comment type="caution">
    <text evidence="1">The sequence shown here is derived from an EMBL/GenBank/DDBJ whole genome shotgun (WGS) entry which is preliminary data.</text>
</comment>
<name>A0A0G0BQQ0_9BACT</name>
<dbReference type="Proteomes" id="UP000034457">
    <property type="component" value="Unassembled WGS sequence"/>
</dbReference>
<reference evidence="1 2" key="1">
    <citation type="journal article" date="2015" name="Nature">
        <title>rRNA introns, odd ribosomes, and small enigmatic genomes across a large radiation of phyla.</title>
        <authorList>
            <person name="Brown C.T."/>
            <person name="Hug L.A."/>
            <person name="Thomas B.C."/>
            <person name="Sharon I."/>
            <person name="Castelle C.J."/>
            <person name="Singh A."/>
            <person name="Wilkins M.J."/>
            <person name="Williams K.H."/>
            <person name="Banfield J.F."/>
        </authorList>
    </citation>
    <scope>NUCLEOTIDE SEQUENCE [LARGE SCALE GENOMIC DNA]</scope>
</reference>